<dbReference type="EMBL" id="CP003117">
    <property type="protein sequence ID" value="AET65531.1"/>
    <property type="molecule type" value="Genomic_DNA"/>
</dbReference>
<keyword evidence="2" id="KW-1185">Reference proteome</keyword>
<name>G7WQH8_METH6</name>
<reference evidence="1 2" key="1">
    <citation type="journal article" date="2012" name="PLoS ONE">
        <title>The genome characteristics and predicted function of methyl-group oxidation pathway in the obligate aceticlastic methanogens, Methanosaeta spp.</title>
        <authorList>
            <person name="Zhu J."/>
            <person name="Zheng H."/>
            <person name="Ai G."/>
            <person name="Zhang G."/>
            <person name="Liu D."/>
            <person name="Liu X."/>
            <person name="Dong X."/>
        </authorList>
    </citation>
    <scope>NUCLEOTIDE SEQUENCE [LARGE SCALE GENOMIC DNA]</scope>
    <source>
        <strain evidence="1 2">6Ac</strain>
    </source>
</reference>
<dbReference type="Proteomes" id="UP000005877">
    <property type="component" value="Chromosome"/>
</dbReference>
<dbReference type="AlphaFoldDB" id="G7WQH8"/>
<sequence>MKQTGIFVLILGIAILAPGSAESDLWRINSPMGFTSGPELNMNYFKIWTINSSTQIDPALGPGGDEVVNLPIRTERRINITQGTDAGIHLATGADGGINRTGFICNIV</sequence>
<evidence type="ECO:0000313" key="2">
    <source>
        <dbReference type="Proteomes" id="UP000005877"/>
    </source>
</evidence>
<dbReference type="PATRIC" id="fig|1110509.7.peg.2413"/>
<dbReference type="KEGG" id="mhi:Mhar_2179"/>
<accession>G7WQH8</accession>
<proteinExistence type="predicted"/>
<dbReference type="HOGENOM" id="CLU_2191027_0_0_2"/>
<gene>
    <name evidence="1" type="ordered locus">Mhar_2179</name>
</gene>
<organism evidence="1 2">
    <name type="scientific">Methanothrix harundinacea (strain 6Ac)</name>
    <name type="common">Methanosaeta harundinacea</name>
    <dbReference type="NCBI Taxonomy" id="1110509"/>
    <lineage>
        <taxon>Archaea</taxon>
        <taxon>Methanobacteriati</taxon>
        <taxon>Methanobacteriota</taxon>
        <taxon>Stenosarchaea group</taxon>
        <taxon>Methanomicrobia</taxon>
        <taxon>Methanotrichales</taxon>
        <taxon>Methanotrichaceae</taxon>
        <taxon>Methanothrix</taxon>
    </lineage>
</organism>
<evidence type="ECO:0000313" key="1">
    <source>
        <dbReference type="EMBL" id="AET65531.1"/>
    </source>
</evidence>
<protein>
    <submittedName>
        <fullName evidence="1">Uncharacterized protein</fullName>
    </submittedName>
</protein>